<name>A0A2M7CI37_9BACT</name>
<dbReference type="InterPro" id="IPR001296">
    <property type="entry name" value="Glyco_trans_1"/>
</dbReference>
<dbReference type="InterPro" id="IPR028098">
    <property type="entry name" value="Glyco_trans_4-like_N"/>
</dbReference>
<dbReference type="PANTHER" id="PTHR46401:SF2">
    <property type="entry name" value="GLYCOSYLTRANSFERASE WBBK-RELATED"/>
    <property type="match status" value="1"/>
</dbReference>
<gene>
    <name evidence="4" type="ORF">COS38_02320</name>
</gene>
<dbReference type="GO" id="GO:0016757">
    <property type="term" value="F:glycosyltransferase activity"/>
    <property type="evidence" value="ECO:0007669"/>
    <property type="project" value="InterPro"/>
</dbReference>
<dbReference type="CDD" id="cd03809">
    <property type="entry name" value="GT4_MtfB-like"/>
    <property type="match status" value="1"/>
</dbReference>
<evidence type="ECO:0000259" key="2">
    <source>
        <dbReference type="Pfam" id="PF00534"/>
    </source>
</evidence>
<dbReference type="SUPFAM" id="SSF53756">
    <property type="entry name" value="UDP-Glycosyltransferase/glycogen phosphorylase"/>
    <property type="match status" value="1"/>
</dbReference>
<evidence type="ECO:0008006" key="6">
    <source>
        <dbReference type="Google" id="ProtNLM"/>
    </source>
</evidence>
<dbReference type="Gene3D" id="3.40.50.2000">
    <property type="entry name" value="Glycogen Phosphorylase B"/>
    <property type="match status" value="2"/>
</dbReference>
<protein>
    <recommendedName>
        <fullName evidence="6">Glycosyltransferase family 1 protein</fullName>
    </recommendedName>
</protein>
<organism evidence="4 5">
    <name type="scientific">Candidatus Berkelbacteria bacterium CG03_land_8_20_14_0_80_40_36</name>
    <dbReference type="NCBI Taxonomy" id="1974509"/>
    <lineage>
        <taxon>Bacteria</taxon>
        <taxon>Candidatus Berkelbacteria</taxon>
    </lineage>
</organism>
<dbReference type="Pfam" id="PF00534">
    <property type="entry name" value="Glycos_transf_1"/>
    <property type="match status" value="1"/>
</dbReference>
<dbReference type="GO" id="GO:0009103">
    <property type="term" value="P:lipopolysaccharide biosynthetic process"/>
    <property type="evidence" value="ECO:0007669"/>
    <property type="project" value="TreeGrafter"/>
</dbReference>
<evidence type="ECO:0000313" key="5">
    <source>
        <dbReference type="Proteomes" id="UP000229966"/>
    </source>
</evidence>
<dbReference type="EMBL" id="PEUM01000064">
    <property type="protein sequence ID" value="PIV25305.1"/>
    <property type="molecule type" value="Genomic_DNA"/>
</dbReference>
<evidence type="ECO:0000256" key="1">
    <source>
        <dbReference type="ARBA" id="ARBA00022679"/>
    </source>
</evidence>
<feature type="domain" description="Glycosyltransferase subfamily 4-like N-terminal" evidence="3">
    <location>
        <begin position="17"/>
        <end position="171"/>
    </location>
</feature>
<accession>A0A2M7CI37</accession>
<evidence type="ECO:0000313" key="4">
    <source>
        <dbReference type="EMBL" id="PIV25305.1"/>
    </source>
</evidence>
<dbReference type="Pfam" id="PF13439">
    <property type="entry name" value="Glyco_transf_4"/>
    <property type="match status" value="1"/>
</dbReference>
<proteinExistence type="predicted"/>
<reference evidence="5" key="1">
    <citation type="submission" date="2017-09" db="EMBL/GenBank/DDBJ databases">
        <title>Depth-based differentiation of microbial function through sediment-hosted aquifers and enrichment of novel symbionts in the deep terrestrial subsurface.</title>
        <authorList>
            <person name="Probst A.J."/>
            <person name="Ladd B."/>
            <person name="Jarett J.K."/>
            <person name="Geller-Mcgrath D.E."/>
            <person name="Sieber C.M.K."/>
            <person name="Emerson J.B."/>
            <person name="Anantharaman K."/>
            <person name="Thomas B.C."/>
            <person name="Malmstrom R."/>
            <person name="Stieglmeier M."/>
            <person name="Klingl A."/>
            <person name="Woyke T."/>
            <person name="Ryan C.M."/>
            <person name="Banfield J.F."/>
        </authorList>
    </citation>
    <scope>NUCLEOTIDE SEQUENCE [LARGE SCALE GENOMIC DNA]</scope>
</reference>
<dbReference type="PANTHER" id="PTHR46401">
    <property type="entry name" value="GLYCOSYLTRANSFERASE WBBK-RELATED"/>
    <property type="match status" value="1"/>
</dbReference>
<comment type="caution">
    <text evidence="4">The sequence shown here is derived from an EMBL/GenBank/DDBJ whole genome shotgun (WGS) entry which is preliminary data.</text>
</comment>
<evidence type="ECO:0000259" key="3">
    <source>
        <dbReference type="Pfam" id="PF13439"/>
    </source>
</evidence>
<feature type="domain" description="Glycosyl transferase family 1" evidence="2">
    <location>
        <begin position="186"/>
        <end position="349"/>
    </location>
</feature>
<keyword evidence="1" id="KW-0808">Transferase</keyword>
<dbReference type="AlphaFoldDB" id="A0A2M7CI37"/>
<dbReference type="Proteomes" id="UP000229966">
    <property type="component" value="Unassembled WGS sequence"/>
</dbReference>
<sequence>MLIGIDASRACKTTRTGTEYYSQEIIKALARIDHKNFYILYSPIKPPKELSDLPGKFNWKIIPFPRFWSQIRLSWELQTQKPRPNVMFEPAHTVPFLHPVPMVVTIHDLGFKYYPELYTKFENYYHNFSANFSANHSNAIIAVSNYTKNDILKHYAVPAKKVITIYHGVDDKIFRLPNLKEQEAPLKFGIKRPYIFFIGRLEHKKNIVNLVKAYQLLREEKKIRHQLVLGGKHGFGYLQIKKVINELSPAISRDIIQTGYVSDTDYPIILKNADIFAFPSNFEGFGMPILEAMACGVAVVSSNKTSMPEIAQNASILINPKKPFDMAVAFSKIINKPALRSSLISKGIKRASLFTWDNTARKTLELLEKIGSQNNA</sequence>